<dbReference type="CDD" id="cd00304">
    <property type="entry name" value="RT_like"/>
    <property type="match status" value="1"/>
</dbReference>
<dbReference type="InterPro" id="IPR000477">
    <property type="entry name" value="RT_dom"/>
</dbReference>
<evidence type="ECO:0000313" key="3">
    <source>
        <dbReference type="Proteomes" id="UP001152747"/>
    </source>
</evidence>
<proteinExistence type="predicted"/>
<dbReference type="Pfam" id="PF00078">
    <property type="entry name" value="RVT_1"/>
    <property type="match status" value="1"/>
</dbReference>
<dbReference type="CDD" id="cd10442">
    <property type="entry name" value="GIY-YIG_PLEs"/>
    <property type="match status" value="1"/>
</dbReference>
<dbReference type="PANTHER" id="PTHR21301">
    <property type="entry name" value="REVERSE TRANSCRIPTASE"/>
    <property type="match status" value="1"/>
</dbReference>
<dbReference type="PANTHER" id="PTHR21301:SF10">
    <property type="entry name" value="REVERSE TRANSCRIPTASE DOMAIN-CONTAINING PROTEIN"/>
    <property type="match status" value="1"/>
</dbReference>
<protein>
    <recommendedName>
        <fullName evidence="1">Reverse transcriptase domain-containing protein</fullName>
    </recommendedName>
</protein>
<feature type="domain" description="Reverse transcriptase" evidence="1">
    <location>
        <begin position="1"/>
        <end position="151"/>
    </location>
</feature>
<dbReference type="Pfam" id="PF26215">
    <property type="entry name" value="HTH_animal"/>
    <property type="match status" value="1"/>
</dbReference>
<comment type="caution">
    <text evidence="2">The sequence shown here is derived from an EMBL/GenBank/DDBJ whole genome shotgun (WGS) entry which is preliminary data.</text>
</comment>
<dbReference type="InterPro" id="IPR058912">
    <property type="entry name" value="HTH_animal"/>
</dbReference>
<evidence type="ECO:0000259" key="1">
    <source>
        <dbReference type="PROSITE" id="PS50878"/>
    </source>
</evidence>
<dbReference type="SUPFAM" id="SSF56672">
    <property type="entry name" value="DNA/RNA polymerases"/>
    <property type="match status" value="1"/>
</dbReference>
<name>A0A9P1N0W8_9PELO</name>
<organism evidence="2 3">
    <name type="scientific">Caenorhabditis angaria</name>
    <dbReference type="NCBI Taxonomy" id="860376"/>
    <lineage>
        <taxon>Eukaryota</taxon>
        <taxon>Metazoa</taxon>
        <taxon>Ecdysozoa</taxon>
        <taxon>Nematoda</taxon>
        <taxon>Chromadorea</taxon>
        <taxon>Rhabditida</taxon>
        <taxon>Rhabditina</taxon>
        <taxon>Rhabditomorpha</taxon>
        <taxon>Rhabditoidea</taxon>
        <taxon>Rhabditidae</taxon>
        <taxon>Peloderinae</taxon>
        <taxon>Caenorhabditis</taxon>
    </lineage>
</organism>
<dbReference type="InterPro" id="IPR035901">
    <property type="entry name" value="GIY-YIG_endonuc_sf"/>
</dbReference>
<gene>
    <name evidence="2" type="ORF">CAMP_LOCUS6452</name>
</gene>
<dbReference type="Proteomes" id="UP001152747">
    <property type="component" value="Unassembled WGS sequence"/>
</dbReference>
<sequence>MYKLKKHSKDIDWYWMTFYQVTSLLRACLDFNSFSFNNKLYQQGRGLAMGSRLAPMLAVIYMDSIEFPARSLSNICFYRYIDDIIVLAASKEDLNEIFQCLNSQSNFIKLTREEPTNGWLPFLNFELRIQDNSIVHRWYRKPSSKNLLVRFDSFHPIKQKSNIVVNTIRTAKSCSTSDNKSYSENLALRVLEKNGYNISKQKSNRPFYQKRVSVQTNVDHCIMTIPFMGDMVTKRIRNILKEFELDTQVVELKGRSLKDILVKNRCFESTCNHRDCRICEKFGIGKCNVKGVIYKITCDCGEFYIGETGRPFESRFAEHRRACNKPMTKSYSSSVWAKHSKEKHGGEALVIDVDILEVERNTNIRKIREGVLIKHHNSSLNNKEELSDMITRLGTIQIPNSF</sequence>
<keyword evidence="3" id="KW-1185">Reference proteome</keyword>
<dbReference type="InterPro" id="IPR043502">
    <property type="entry name" value="DNA/RNA_pol_sf"/>
</dbReference>
<dbReference type="PROSITE" id="PS50878">
    <property type="entry name" value="RT_POL"/>
    <property type="match status" value="1"/>
</dbReference>
<reference evidence="2" key="1">
    <citation type="submission" date="2022-11" db="EMBL/GenBank/DDBJ databases">
        <authorList>
            <person name="Kikuchi T."/>
        </authorList>
    </citation>
    <scope>NUCLEOTIDE SEQUENCE</scope>
    <source>
        <strain evidence="2">PS1010</strain>
    </source>
</reference>
<dbReference type="Gene3D" id="3.40.1440.10">
    <property type="entry name" value="GIY-YIG endonuclease"/>
    <property type="match status" value="1"/>
</dbReference>
<accession>A0A9P1N0W8</accession>
<dbReference type="OrthoDB" id="5849335at2759"/>
<dbReference type="AlphaFoldDB" id="A0A9P1N0W8"/>
<dbReference type="EMBL" id="CANHGI010000002">
    <property type="protein sequence ID" value="CAI5443815.1"/>
    <property type="molecule type" value="Genomic_DNA"/>
</dbReference>
<evidence type="ECO:0000313" key="2">
    <source>
        <dbReference type="EMBL" id="CAI5443815.1"/>
    </source>
</evidence>